<evidence type="ECO:0000259" key="2">
    <source>
        <dbReference type="PROSITE" id="PS50878"/>
    </source>
</evidence>
<comment type="caution">
    <text evidence="3">The sequence shown here is derived from an EMBL/GenBank/DDBJ whole genome shotgun (WGS) entry which is preliminary data.</text>
</comment>
<dbReference type="PANTHER" id="PTHR19446">
    <property type="entry name" value="REVERSE TRANSCRIPTASES"/>
    <property type="match status" value="1"/>
</dbReference>
<dbReference type="InterPro" id="IPR005135">
    <property type="entry name" value="Endo/exonuclease/phosphatase"/>
</dbReference>
<sequence>METTRARDRDAAARADSSFHRRQGFRRRIPGFSSQFSGQVQTFFFFNFPETETAKSLWFCFQRFGKVVDVFLPNKRDKWGNRFGFVRLPQCMSATEKDAVKRIEDRDLEQRVLGAENEGKGLGAKEKAQEESVGADRECIIAFEPTKEETQWLEGGMVAVLNSLMSVTCIQERMDVDGGLLALFPLGGSSVLILEKVKGYLSEFMVQNRELFDTWFESILPWALAPTRSSRLVWLRVSGIPLNAWTDRCFEMIGRTFEEVVRVHEDTKSKAVLSEGRVLVLCSATHSISNVLKLKVVGQLHEIQVAEEGWRSDPDWWLSAGDRRSMTGTSSEYSSSHIESEDQRFIDDEILGEDEENIELELLQENGILNSKSKQIDGESSSGGDGGYDGYNENGLRSANGVLEEYRGLKDNGLVDGYGHVEVNGSGEEDVESSFSKMSKDSKQKGASRDKENKAADVSGKRHRKVVECYPEEIAKIWNEKAEWPEQQGEEESLSDGCIANRNQVIQREINMQEVKKMLCTGKRLGMQFEGTEEEVVSRLLELEERDESRRQRGGLGNMVKRRELSRLVRVEKPNFLFLQETKLEVVEECLCKKLWKKKAALWDELRQRIVEEGGRWMLAGDFNAVRSMDERRGKTGESADMKDFDLFIETAGLVDSKLINRKFTWYKPDGTAMSRLDRILMTVEMSSMGGEWVQQGLKRNISDHCAIVLKTRTTDWGPKPFRVLDAWQHHPEFRKVVEDKWNELVVKGFAGYNCLQKLKMLKQFLKSWNQDVFGDLETQFQHAASTVVELDMKNEEVALEEEELEDRQQGFQALWDIMRKRESIWKQKSRSNWAKWGDANSRYFHQMANGRKAHNNIVGISCDGRWIEEPEVIKREVVGISEEMSTWLERPFSTEEIEEGLQSCEGTKAPGPDGYNFSFIKYAWGCMKEDFVRFFEEFHRNGRLVKGLNSSFLTLIPKKMNPMELKDFRPISLVGCVYKLLAKVLANRLRVVMPEIISDSQSAFLGGRQLVDSVLVLNEVVEEVKQRKQQAFIFKADFEKAYDCVDWSYLDWMMSRFGFGGKWRRWIRECLSTARVSILVNGSPTEEFAMGKGLRQGDPLSPFLFLMVAEGLHGLVKKAEDEGLLQGITVGNNGLAISLLQFADDTVILGKANSESIFTVKTILRWFELMSGLRINYGKSSVFGFNVASRWIKGAASAFHCGVGETPFMYLGMSVGGKSGSKKMWDPVLHKFQAKLAVWKSAVLFAGGRITLLNSRYYGGREEVDITAVDTVRVSRLWRDVLSIGLRSDGLKNMLVKGFRWGVGDGSRVDFWKEVWVGEKTLRDLCPRLFQLAIHKDGLVSEMGVWEEGSWKWRIDWRRGSRGREKDEEVLLWEILGKVQLKEGVKDCWQWVHAPDGRFRVRHAYEFLESTNYILNEQLCAALVGYGGCSAE</sequence>
<feature type="region of interest" description="Disordered" evidence="1">
    <location>
        <begin position="420"/>
        <end position="462"/>
    </location>
</feature>
<keyword evidence="4" id="KW-1185">Reference proteome</keyword>
<dbReference type="CDD" id="cd01650">
    <property type="entry name" value="RT_nLTR_like"/>
    <property type="match status" value="1"/>
</dbReference>
<dbReference type="Proteomes" id="UP001054252">
    <property type="component" value="Unassembled WGS sequence"/>
</dbReference>
<dbReference type="InterPro" id="IPR012677">
    <property type="entry name" value="Nucleotide-bd_a/b_plait_sf"/>
</dbReference>
<dbReference type="Pfam" id="PF00078">
    <property type="entry name" value="RVT_1"/>
    <property type="match status" value="1"/>
</dbReference>
<dbReference type="Gene3D" id="3.30.70.330">
    <property type="match status" value="1"/>
</dbReference>
<protein>
    <recommendedName>
        <fullName evidence="2">Reverse transcriptase domain-containing protein</fullName>
    </recommendedName>
</protein>
<evidence type="ECO:0000256" key="1">
    <source>
        <dbReference type="SAM" id="MobiDB-lite"/>
    </source>
</evidence>
<feature type="region of interest" description="Disordered" evidence="1">
    <location>
        <begin position="371"/>
        <end position="393"/>
    </location>
</feature>
<gene>
    <name evidence="3" type="ORF">SLEP1_g47983</name>
</gene>
<dbReference type="InterPro" id="IPR000477">
    <property type="entry name" value="RT_dom"/>
</dbReference>
<dbReference type="GO" id="GO:0003824">
    <property type="term" value="F:catalytic activity"/>
    <property type="evidence" value="ECO:0007669"/>
    <property type="project" value="InterPro"/>
</dbReference>
<dbReference type="EMBL" id="BPVZ01000140">
    <property type="protein sequence ID" value="GKV40324.1"/>
    <property type="molecule type" value="Genomic_DNA"/>
</dbReference>
<feature type="domain" description="Reverse transcriptase" evidence="2">
    <location>
        <begin position="938"/>
        <end position="1216"/>
    </location>
</feature>
<evidence type="ECO:0000313" key="3">
    <source>
        <dbReference type="EMBL" id="GKV40324.1"/>
    </source>
</evidence>
<dbReference type="SUPFAM" id="SSF56219">
    <property type="entry name" value="DNase I-like"/>
    <property type="match status" value="1"/>
</dbReference>
<dbReference type="Pfam" id="PF03372">
    <property type="entry name" value="Exo_endo_phos"/>
    <property type="match status" value="1"/>
</dbReference>
<reference evidence="3 4" key="1">
    <citation type="journal article" date="2021" name="Commun. Biol.">
        <title>The genome of Shorea leprosula (Dipterocarpaceae) highlights the ecological relevance of drought in aseasonal tropical rainforests.</title>
        <authorList>
            <person name="Ng K.K.S."/>
            <person name="Kobayashi M.J."/>
            <person name="Fawcett J.A."/>
            <person name="Hatakeyama M."/>
            <person name="Paape T."/>
            <person name="Ng C.H."/>
            <person name="Ang C.C."/>
            <person name="Tnah L.H."/>
            <person name="Lee C.T."/>
            <person name="Nishiyama T."/>
            <person name="Sese J."/>
            <person name="O'Brien M.J."/>
            <person name="Copetti D."/>
            <person name="Mohd Noor M.I."/>
            <person name="Ong R.C."/>
            <person name="Putra M."/>
            <person name="Sireger I.Z."/>
            <person name="Indrioko S."/>
            <person name="Kosugi Y."/>
            <person name="Izuno A."/>
            <person name="Isagi Y."/>
            <person name="Lee S.L."/>
            <person name="Shimizu K.K."/>
        </authorList>
    </citation>
    <scope>NUCLEOTIDE SEQUENCE [LARGE SCALE GENOMIC DNA]</scope>
    <source>
        <strain evidence="3">214</strain>
    </source>
</reference>
<accession>A0AAV5LSC0</accession>
<dbReference type="Gene3D" id="3.60.10.10">
    <property type="entry name" value="Endonuclease/exonuclease/phosphatase"/>
    <property type="match status" value="1"/>
</dbReference>
<proteinExistence type="predicted"/>
<name>A0AAV5LSC0_9ROSI</name>
<dbReference type="InterPro" id="IPR036691">
    <property type="entry name" value="Endo/exonu/phosph_ase_sf"/>
</dbReference>
<feature type="compositionally biased region" description="Basic and acidic residues" evidence="1">
    <location>
        <begin position="438"/>
        <end position="455"/>
    </location>
</feature>
<dbReference type="PROSITE" id="PS50878">
    <property type="entry name" value="RT_POL"/>
    <property type="match status" value="1"/>
</dbReference>
<evidence type="ECO:0000313" key="4">
    <source>
        <dbReference type="Proteomes" id="UP001054252"/>
    </source>
</evidence>
<organism evidence="3 4">
    <name type="scientific">Rubroshorea leprosula</name>
    <dbReference type="NCBI Taxonomy" id="152421"/>
    <lineage>
        <taxon>Eukaryota</taxon>
        <taxon>Viridiplantae</taxon>
        <taxon>Streptophyta</taxon>
        <taxon>Embryophyta</taxon>
        <taxon>Tracheophyta</taxon>
        <taxon>Spermatophyta</taxon>
        <taxon>Magnoliopsida</taxon>
        <taxon>eudicotyledons</taxon>
        <taxon>Gunneridae</taxon>
        <taxon>Pentapetalae</taxon>
        <taxon>rosids</taxon>
        <taxon>malvids</taxon>
        <taxon>Malvales</taxon>
        <taxon>Dipterocarpaceae</taxon>
        <taxon>Rubroshorea</taxon>
    </lineage>
</organism>